<comment type="caution">
    <text evidence="2">The sequence shown here is derived from an EMBL/GenBank/DDBJ whole genome shotgun (WGS) entry which is preliminary data.</text>
</comment>
<dbReference type="EMBL" id="RRYP01014543">
    <property type="protein sequence ID" value="TNV75917.1"/>
    <property type="molecule type" value="Genomic_DNA"/>
</dbReference>
<organism evidence="2 3">
    <name type="scientific">Halteria grandinella</name>
    <dbReference type="NCBI Taxonomy" id="5974"/>
    <lineage>
        <taxon>Eukaryota</taxon>
        <taxon>Sar</taxon>
        <taxon>Alveolata</taxon>
        <taxon>Ciliophora</taxon>
        <taxon>Intramacronucleata</taxon>
        <taxon>Spirotrichea</taxon>
        <taxon>Stichotrichia</taxon>
        <taxon>Sporadotrichida</taxon>
        <taxon>Halteriidae</taxon>
        <taxon>Halteria</taxon>
    </lineage>
</organism>
<reference evidence="2" key="1">
    <citation type="submission" date="2019-06" db="EMBL/GenBank/DDBJ databases">
        <authorList>
            <person name="Zheng W."/>
        </authorList>
    </citation>
    <scope>NUCLEOTIDE SEQUENCE</scope>
    <source>
        <strain evidence="2">QDHG01</strain>
    </source>
</reference>
<proteinExistence type="predicted"/>
<name>A0A8J8SYV4_HALGN</name>
<evidence type="ECO:0000313" key="3">
    <source>
        <dbReference type="Proteomes" id="UP000785679"/>
    </source>
</evidence>
<keyword evidence="1" id="KW-0732">Signal</keyword>
<gene>
    <name evidence="2" type="ORF">FGO68_gene7337</name>
</gene>
<protein>
    <submittedName>
        <fullName evidence="2">Uncharacterized protein</fullName>
    </submittedName>
</protein>
<keyword evidence="3" id="KW-1185">Reference proteome</keyword>
<dbReference type="Proteomes" id="UP000785679">
    <property type="component" value="Unassembled WGS sequence"/>
</dbReference>
<feature type="chain" id="PRO_5035270769" evidence="1">
    <location>
        <begin position="18"/>
        <end position="246"/>
    </location>
</feature>
<accession>A0A8J8SYV4</accession>
<dbReference type="AlphaFoldDB" id="A0A8J8SYV4"/>
<evidence type="ECO:0000313" key="2">
    <source>
        <dbReference type="EMBL" id="TNV75917.1"/>
    </source>
</evidence>
<feature type="signal peptide" evidence="1">
    <location>
        <begin position="1"/>
        <end position="17"/>
    </location>
</feature>
<sequence>MLLPITISLLLATSANAEPWPKINTHTNYLLDLTYHRLVPSENRTIPLPHDHTTVLMNGDKGRIRLISQFPSGNFGVLGDEKVLDFTHSREQYRFSFGGVCKPDMSLAAIPINFTQMVQDMFNETKRFNIYDTNATYNFDNSTPLWVFHTRKIFSADMGRFFFYFEQATGDLKWIWIEGMNNIIRVGKGGMVRQEFSDADFDLGCEVKTEEESSLHLGAAYNQVLSHAIKLYEKYQRVQALSAFEQ</sequence>
<evidence type="ECO:0000256" key="1">
    <source>
        <dbReference type="SAM" id="SignalP"/>
    </source>
</evidence>